<dbReference type="KEGG" id="cst:CLOST_2505"/>
<dbReference type="EMBL" id="FP565809">
    <property type="protein sequence ID" value="CBH22620.1"/>
    <property type="molecule type" value="Genomic_DNA"/>
</dbReference>
<name>E3PVR7_ACESD</name>
<dbReference type="HOGENOM" id="CLU_2842184_0_0_9"/>
<proteinExistence type="predicted"/>
<dbReference type="AlphaFoldDB" id="E3PVR7"/>
<sequence length="65" mass="7502">MSTVSGLIRVFFINIKYGIKTRIKTKSIFEVKLINLEILISQNLLYTNKSKAYSEKSIKLTDFSL</sequence>
<keyword evidence="2" id="KW-1185">Reference proteome</keyword>
<organism evidence="1 2">
    <name type="scientific">Acetoanaerobium sticklandii (strain ATCC 12662 / DSM 519 / JCM 1433 / CCUG 9281 / NCIMB 10654 / HF)</name>
    <name type="common">Clostridium sticklandii</name>
    <dbReference type="NCBI Taxonomy" id="499177"/>
    <lineage>
        <taxon>Bacteria</taxon>
        <taxon>Bacillati</taxon>
        <taxon>Bacillota</taxon>
        <taxon>Clostridia</taxon>
        <taxon>Peptostreptococcales</taxon>
        <taxon>Filifactoraceae</taxon>
        <taxon>Acetoanaerobium</taxon>
    </lineage>
</organism>
<evidence type="ECO:0000313" key="2">
    <source>
        <dbReference type="Proteomes" id="UP000007041"/>
    </source>
</evidence>
<reference evidence="2" key="1">
    <citation type="journal article" date="2010" name="BMC Genomics">
        <title>Clostridium sticklandii, a specialist in amino acid degradation:revisiting its metabolism through its genome sequence.</title>
        <authorList>
            <person name="Fonknechten N."/>
            <person name="Chaussonnerie S."/>
            <person name="Tricot S."/>
            <person name="Lajus A."/>
            <person name="Andreesen J.R."/>
            <person name="Perchat N."/>
            <person name="Pelletier E."/>
            <person name="Gouyvenoux M."/>
            <person name="Barbe V."/>
            <person name="Salanoubat M."/>
            <person name="Le Paslier D."/>
            <person name="Weissenbach J."/>
            <person name="Cohen G.N."/>
            <person name="Kreimeyer A."/>
        </authorList>
    </citation>
    <scope>NUCLEOTIDE SEQUENCE [LARGE SCALE GENOMIC DNA]</scope>
    <source>
        <strain evidence="2">ATCC 12662 / DSM 519 / JCM 1433 / CCUG 9281 / NCIMB 10654 / HF</strain>
    </source>
</reference>
<protein>
    <submittedName>
        <fullName evidence="1">Uncharacterized protein</fullName>
    </submittedName>
</protein>
<gene>
    <name evidence="1" type="ordered locus">CLOST_2505</name>
</gene>
<dbReference type="Proteomes" id="UP000007041">
    <property type="component" value="Chromosome"/>
</dbReference>
<evidence type="ECO:0000313" key="1">
    <source>
        <dbReference type="EMBL" id="CBH22620.1"/>
    </source>
</evidence>
<dbReference type="STRING" id="1511.CLOST_2505"/>
<accession>E3PVR7</accession>
<dbReference type="BioCyc" id="CSTI499177:GJE9-2598-MONOMER"/>